<dbReference type="PANTHER" id="PTHR33710">
    <property type="entry name" value="BNAC02G09200D PROTEIN"/>
    <property type="match status" value="1"/>
</dbReference>
<comment type="caution">
    <text evidence="3">The sequence shown here is derived from an EMBL/GenBank/DDBJ whole genome shotgun (WGS) entry which is preliminary data.</text>
</comment>
<feature type="transmembrane region" description="Helical" evidence="1">
    <location>
        <begin position="34"/>
        <end position="52"/>
    </location>
</feature>
<keyword evidence="1" id="KW-0472">Membrane</keyword>
<reference evidence="3" key="1">
    <citation type="journal article" date="2022" name="Int. J. Mol. Sci.">
        <title>Draft Genome of Tanacetum Coccineum: Genomic Comparison of Closely Related Tanacetum-Family Plants.</title>
        <authorList>
            <person name="Yamashiro T."/>
            <person name="Shiraishi A."/>
            <person name="Nakayama K."/>
            <person name="Satake H."/>
        </authorList>
    </citation>
    <scope>NUCLEOTIDE SEQUENCE</scope>
</reference>
<sequence length="214" mass="24439">MAESSILRAFSLFLLAFAASEVFGADTEGDAGSVVVWFPLVIMSHSIYAFTWSHKNASKMSKLDRFLLSKGLFDFFPHLSAICLDKNLLDHRPILLRESCLDYGPTPFRFFHSWFSLDGFDAFVENNWNSLMVSDDNALIRLQRKLQLLKIAIKSWTKEFRLKSNAKKCQIQQDILCIDKLFDLGLINDDSLNKRALLLNELHEINSVNASELS</sequence>
<accession>A0ABQ5JFD7</accession>
<evidence type="ECO:0000313" key="4">
    <source>
        <dbReference type="Proteomes" id="UP001151760"/>
    </source>
</evidence>
<keyword evidence="2" id="KW-0732">Signal</keyword>
<evidence type="ECO:0000256" key="1">
    <source>
        <dbReference type="SAM" id="Phobius"/>
    </source>
</evidence>
<dbReference type="PANTHER" id="PTHR33710:SF64">
    <property type="entry name" value="ENDONUCLEASE_EXONUCLEASE_PHOSPHATASE DOMAIN-CONTAINING PROTEIN"/>
    <property type="match status" value="1"/>
</dbReference>
<feature type="signal peptide" evidence="2">
    <location>
        <begin position="1"/>
        <end position="24"/>
    </location>
</feature>
<protein>
    <recommendedName>
        <fullName evidence="5">RNA-directed DNA polymerase, eukaryota</fullName>
    </recommendedName>
</protein>
<evidence type="ECO:0008006" key="5">
    <source>
        <dbReference type="Google" id="ProtNLM"/>
    </source>
</evidence>
<evidence type="ECO:0000313" key="3">
    <source>
        <dbReference type="EMBL" id="GJU10685.1"/>
    </source>
</evidence>
<proteinExistence type="predicted"/>
<dbReference type="Proteomes" id="UP001151760">
    <property type="component" value="Unassembled WGS sequence"/>
</dbReference>
<reference evidence="3" key="2">
    <citation type="submission" date="2022-01" db="EMBL/GenBank/DDBJ databases">
        <authorList>
            <person name="Yamashiro T."/>
            <person name="Shiraishi A."/>
            <person name="Satake H."/>
            <person name="Nakayama K."/>
        </authorList>
    </citation>
    <scope>NUCLEOTIDE SEQUENCE</scope>
</reference>
<keyword evidence="1" id="KW-0812">Transmembrane</keyword>
<dbReference type="EMBL" id="BQNB010021851">
    <property type="protein sequence ID" value="GJU10685.1"/>
    <property type="molecule type" value="Genomic_DNA"/>
</dbReference>
<organism evidence="3 4">
    <name type="scientific">Tanacetum coccineum</name>
    <dbReference type="NCBI Taxonomy" id="301880"/>
    <lineage>
        <taxon>Eukaryota</taxon>
        <taxon>Viridiplantae</taxon>
        <taxon>Streptophyta</taxon>
        <taxon>Embryophyta</taxon>
        <taxon>Tracheophyta</taxon>
        <taxon>Spermatophyta</taxon>
        <taxon>Magnoliopsida</taxon>
        <taxon>eudicotyledons</taxon>
        <taxon>Gunneridae</taxon>
        <taxon>Pentapetalae</taxon>
        <taxon>asterids</taxon>
        <taxon>campanulids</taxon>
        <taxon>Asterales</taxon>
        <taxon>Asteraceae</taxon>
        <taxon>Asteroideae</taxon>
        <taxon>Anthemideae</taxon>
        <taxon>Anthemidinae</taxon>
        <taxon>Tanacetum</taxon>
    </lineage>
</organism>
<feature type="chain" id="PRO_5047441765" description="RNA-directed DNA polymerase, eukaryota" evidence="2">
    <location>
        <begin position="25"/>
        <end position="214"/>
    </location>
</feature>
<name>A0ABQ5JFD7_9ASTR</name>
<feature type="non-terminal residue" evidence="3">
    <location>
        <position position="1"/>
    </location>
</feature>
<keyword evidence="4" id="KW-1185">Reference proteome</keyword>
<gene>
    <name evidence="3" type="ORF">Tco_1133081</name>
</gene>
<keyword evidence="1" id="KW-1133">Transmembrane helix</keyword>
<evidence type="ECO:0000256" key="2">
    <source>
        <dbReference type="SAM" id="SignalP"/>
    </source>
</evidence>